<dbReference type="EMBL" id="AGIP01000015">
    <property type="protein sequence ID" value="EHB56602.1"/>
    <property type="molecule type" value="Genomic_DNA"/>
</dbReference>
<evidence type="ECO:0000256" key="1">
    <source>
        <dbReference type="ARBA" id="ARBA00022603"/>
    </source>
</evidence>
<dbReference type="SUPFAM" id="SSF53335">
    <property type="entry name" value="S-adenosyl-L-methionine-dependent methyltransferases"/>
    <property type="match status" value="1"/>
</dbReference>
<dbReference type="STRING" id="743719.PaelaDRAFT_4968"/>
<reference evidence="3 4" key="1">
    <citation type="submission" date="2011-09" db="EMBL/GenBank/DDBJ databases">
        <title>The draft genome of Paenibacillus lactis 154.</title>
        <authorList>
            <consortium name="US DOE Joint Genome Institute (JGI-PGF)"/>
            <person name="Lucas S."/>
            <person name="Han J."/>
            <person name="Lapidus A."/>
            <person name="Cheng J.-F."/>
            <person name="Goodwin L."/>
            <person name="Pitluck S."/>
            <person name="Peters L."/>
            <person name="Land M.L."/>
            <person name="Hauser L."/>
            <person name="Siebers A."/>
            <person name="Thelen M."/>
            <person name="Hugenholtz P."/>
            <person name="Allgaier M."/>
            <person name="Woyke T.J."/>
        </authorList>
    </citation>
    <scope>NUCLEOTIDE SEQUENCE [LARGE SCALE GENOMIC DNA]</scope>
    <source>
        <strain evidence="3 4">154</strain>
    </source>
</reference>
<dbReference type="NCBIfam" id="TIGR00095">
    <property type="entry name" value="16S rRNA (guanine(966)-N(2))-methyltransferase RsmD"/>
    <property type="match status" value="1"/>
</dbReference>
<evidence type="ECO:0000256" key="2">
    <source>
        <dbReference type="ARBA" id="ARBA00022679"/>
    </source>
</evidence>
<protein>
    <submittedName>
        <fullName evidence="3">Methyltransferase</fullName>
    </submittedName>
</protein>
<dbReference type="PROSITE" id="PS00092">
    <property type="entry name" value="N6_MTASE"/>
    <property type="match status" value="1"/>
</dbReference>
<dbReference type="InterPro" id="IPR029063">
    <property type="entry name" value="SAM-dependent_MTases_sf"/>
</dbReference>
<name>G4HLV7_9BACL</name>
<dbReference type="Pfam" id="PF03602">
    <property type="entry name" value="Cons_hypoth95"/>
    <property type="match status" value="1"/>
</dbReference>
<evidence type="ECO:0000313" key="4">
    <source>
        <dbReference type="Proteomes" id="UP000003891"/>
    </source>
</evidence>
<dbReference type="Proteomes" id="UP000003891">
    <property type="component" value="Unassembled WGS sequence"/>
</dbReference>
<dbReference type="PATRIC" id="fig|743719.3.peg.5050"/>
<organism evidence="3 4">
    <name type="scientific">Paenibacillus lactis 154</name>
    <dbReference type="NCBI Taxonomy" id="743719"/>
    <lineage>
        <taxon>Bacteria</taxon>
        <taxon>Bacillati</taxon>
        <taxon>Bacillota</taxon>
        <taxon>Bacilli</taxon>
        <taxon>Bacillales</taxon>
        <taxon>Paenibacillaceae</taxon>
        <taxon>Paenibacillus</taxon>
    </lineage>
</organism>
<dbReference type="InterPro" id="IPR002052">
    <property type="entry name" value="DNA_methylase_N6_adenine_CS"/>
</dbReference>
<sequence>MEQKKENNPYSKILILQGLFSGASEETPSWERRNRTKSLWGNVSLLRGCLRHSLMSISLGCPAGAEIYLSLKKNEEGACFIFHMRQDYVTIINAMAVMAMNLDVMKRVNRAVRVVSGSAKGRPLKSVPGMSTRPTTDKVKEAIFSMIGPYFDGGTVLDLFAGTGGLGIEALSRGMDRAVFIDVEQRSIETIKDNLKAVRLQEAAEVYRNDAARALKVLEKRGAAFDLVFLDPPYKFKNGDELMNDMAERKLLREGAVIVLEYESGYEYPESFGHFHGMRTARYGETAVTIYRYETVQGQAAGADEEESHDDNRE</sequence>
<dbReference type="GO" id="GO:0008168">
    <property type="term" value="F:methyltransferase activity"/>
    <property type="evidence" value="ECO:0007669"/>
    <property type="project" value="UniProtKB-KW"/>
</dbReference>
<dbReference type="Gene3D" id="3.40.50.150">
    <property type="entry name" value="Vaccinia Virus protein VP39"/>
    <property type="match status" value="1"/>
</dbReference>
<dbReference type="AlphaFoldDB" id="G4HLV7"/>
<evidence type="ECO:0000313" key="3">
    <source>
        <dbReference type="EMBL" id="EHB56602.1"/>
    </source>
</evidence>
<gene>
    <name evidence="3" type="ORF">PaelaDRAFT_4968</name>
</gene>
<dbReference type="eggNOG" id="COG0742">
    <property type="taxonomic scope" value="Bacteria"/>
</dbReference>
<keyword evidence="2 3" id="KW-0808">Transferase</keyword>
<dbReference type="GO" id="GO:0031167">
    <property type="term" value="P:rRNA methylation"/>
    <property type="evidence" value="ECO:0007669"/>
    <property type="project" value="InterPro"/>
</dbReference>
<dbReference type="PANTHER" id="PTHR43542">
    <property type="entry name" value="METHYLTRANSFERASE"/>
    <property type="match status" value="1"/>
</dbReference>
<dbReference type="InterPro" id="IPR004398">
    <property type="entry name" value="RNA_MeTrfase_RsmD"/>
</dbReference>
<dbReference type="CDD" id="cd02440">
    <property type="entry name" value="AdoMet_MTases"/>
    <property type="match status" value="1"/>
</dbReference>
<accession>G4HLV7</accession>
<dbReference type="PANTHER" id="PTHR43542:SF1">
    <property type="entry name" value="METHYLTRANSFERASE"/>
    <property type="match status" value="1"/>
</dbReference>
<proteinExistence type="predicted"/>
<keyword evidence="1 3" id="KW-0489">Methyltransferase</keyword>
<dbReference type="GO" id="GO:0003676">
    <property type="term" value="F:nucleic acid binding"/>
    <property type="evidence" value="ECO:0007669"/>
    <property type="project" value="InterPro"/>
</dbReference>